<dbReference type="PANTHER" id="PTHR11571">
    <property type="entry name" value="GLUTATHIONE S-TRANSFERASE"/>
    <property type="match status" value="1"/>
</dbReference>
<evidence type="ECO:0000256" key="2">
    <source>
        <dbReference type="ARBA" id="ARBA00012452"/>
    </source>
</evidence>
<dbReference type="GO" id="GO:0005212">
    <property type="term" value="F:structural constituent of eye lens"/>
    <property type="evidence" value="ECO:0007669"/>
    <property type="project" value="UniProtKB-KW"/>
</dbReference>
<dbReference type="InterPro" id="IPR010987">
    <property type="entry name" value="Glutathione-S-Trfase_C-like"/>
</dbReference>
<dbReference type="SUPFAM" id="SSF47616">
    <property type="entry name" value="GST C-terminal domain-like"/>
    <property type="match status" value="1"/>
</dbReference>
<evidence type="ECO:0000256" key="4">
    <source>
        <dbReference type="ARBA" id="ARBA00022679"/>
    </source>
</evidence>
<evidence type="ECO:0000259" key="7">
    <source>
        <dbReference type="PROSITE" id="PS50404"/>
    </source>
</evidence>
<evidence type="ECO:0000259" key="8">
    <source>
        <dbReference type="PROSITE" id="PS50405"/>
    </source>
</evidence>
<dbReference type="HOGENOM" id="CLU_039475_1_0_1"/>
<dbReference type="SFLD" id="SFLDS00019">
    <property type="entry name" value="Glutathione_Transferase_(cytos"/>
    <property type="match status" value="1"/>
</dbReference>
<dbReference type="PANTHER" id="PTHR11571:SF224">
    <property type="entry name" value="HEMATOPOIETIC PROSTAGLANDIN D SYNTHASE"/>
    <property type="match status" value="1"/>
</dbReference>
<dbReference type="Pfam" id="PF02798">
    <property type="entry name" value="GST_N"/>
    <property type="match status" value="1"/>
</dbReference>
<dbReference type="STRING" id="283909.R7VCP5"/>
<organism evidence="9">
    <name type="scientific">Capitella teleta</name>
    <name type="common">Polychaete worm</name>
    <dbReference type="NCBI Taxonomy" id="283909"/>
    <lineage>
        <taxon>Eukaryota</taxon>
        <taxon>Metazoa</taxon>
        <taxon>Spiralia</taxon>
        <taxon>Lophotrochozoa</taxon>
        <taxon>Annelida</taxon>
        <taxon>Polychaeta</taxon>
        <taxon>Sedentaria</taxon>
        <taxon>Scolecida</taxon>
        <taxon>Capitellidae</taxon>
        <taxon>Capitella</taxon>
    </lineage>
</organism>
<dbReference type="EMBL" id="KB294796">
    <property type="protein sequence ID" value="ELU14076.1"/>
    <property type="molecule type" value="Genomic_DNA"/>
</dbReference>
<dbReference type="Proteomes" id="UP000014760">
    <property type="component" value="Unassembled WGS sequence"/>
</dbReference>
<dbReference type="CDD" id="cd03192">
    <property type="entry name" value="GST_C_Sigma_like"/>
    <property type="match status" value="1"/>
</dbReference>
<reference evidence="10" key="3">
    <citation type="submission" date="2015-06" db="UniProtKB">
        <authorList>
            <consortium name="EnsemblMetazoa"/>
        </authorList>
    </citation>
    <scope>IDENTIFICATION</scope>
</reference>
<dbReference type="SFLD" id="SFLDG01205">
    <property type="entry name" value="AMPS.1"/>
    <property type="match status" value="1"/>
</dbReference>
<protein>
    <recommendedName>
        <fullName evidence="2">glutathione transferase</fullName>
        <ecNumber evidence="2">2.5.1.18</ecNumber>
    </recommendedName>
</protein>
<name>R7VCP5_CAPTE</name>
<reference evidence="9 11" key="2">
    <citation type="journal article" date="2013" name="Nature">
        <title>Insights into bilaterian evolution from three spiralian genomes.</title>
        <authorList>
            <person name="Simakov O."/>
            <person name="Marletaz F."/>
            <person name="Cho S.J."/>
            <person name="Edsinger-Gonzales E."/>
            <person name="Havlak P."/>
            <person name="Hellsten U."/>
            <person name="Kuo D.H."/>
            <person name="Larsson T."/>
            <person name="Lv J."/>
            <person name="Arendt D."/>
            <person name="Savage R."/>
            <person name="Osoegawa K."/>
            <person name="de Jong P."/>
            <person name="Grimwood J."/>
            <person name="Chapman J.A."/>
            <person name="Shapiro H."/>
            <person name="Aerts A."/>
            <person name="Otillar R.P."/>
            <person name="Terry A.Y."/>
            <person name="Boore J.L."/>
            <person name="Grigoriev I.V."/>
            <person name="Lindberg D.R."/>
            <person name="Seaver E.C."/>
            <person name="Weisblat D.A."/>
            <person name="Putnam N.H."/>
            <person name="Rokhsar D.S."/>
        </authorList>
    </citation>
    <scope>NUCLEOTIDE SEQUENCE</scope>
    <source>
        <strain evidence="9 11">I ESC-2004</strain>
    </source>
</reference>
<dbReference type="InterPro" id="IPR036282">
    <property type="entry name" value="Glutathione-S-Trfase_C_sf"/>
</dbReference>
<dbReference type="InterPro" id="IPR040079">
    <property type="entry name" value="Glutathione_S-Trfase"/>
</dbReference>
<evidence type="ECO:0000256" key="5">
    <source>
        <dbReference type="ARBA" id="ARBA00047960"/>
    </source>
</evidence>
<dbReference type="EnsemblMetazoa" id="CapteT21967">
    <property type="protein sequence ID" value="CapteP21967"/>
    <property type="gene ID" value="CapteG21967"/>
</dbReference>
<evidence type="ECO:0000313" key="10">
    <source>
        <dbReference type="EnsemblMetazoa" id="CapteP21967"/>
    </source>
</evidence>
<evidence type="ECO:0000256" key="3">
    <source>
        <dbReference type="ARBA" id="ARBA00022613"/>
    </source>
</evidence>
<dbReference type="GO" id="GO:0006749">
    <property type="term" value="P:glutathione metabolic process"/>
    <property type="evidence" value="ECO:0007669"/>
    <property type="project" value="TreeGrafter"/>
</dbReference>
<dbReference type="SUPFAM" id="SSF52833">
    <property type="entry name" value="Thioredoxin-like"/>
    <property type="match status" value="1"/>
</dbReference>
<dbReference type="SFLD" id="SFLDG00363">
    <property type="entry name" value="AMPS_(cytGST):_Alpha-__Mu-__Pi"/>
    <property type="match status" value="1"/>
</dbReference>
<feature type="domain" description="GST C-terminal" evidence="8">
    <location>
        <begin position="81"/>
        <end position="210"/>
    </location>
</feature>
<dbReference type="EMBL" id="AMQN01018718">
    <property type="status" value="NOT_ANNOTATED_CDS"/>
    <property type="molecule type" value="Genomic_DNA"/>
</dbReference>
<comment type="function">
    <text evidence="6">S-crystallins are structural components of squids and octopi eye lens. Contains relatively little if any GST activity.</text>
</comment>
<dbReference type="GO" id="GO:0004364">
    <property type="term" value="F:glutathione transferase activity"/>
    <property type="evidence" value="ECO:0007669"/>
    <property type="project" value="UniProtKB-EC"/>
</dbReference>
<dbReference type="InterPro" id="IPR050213">
    <property type="entry name" value="GST_superfamily"/>
</dbReference>
<dbReference type="Pfam" id="PF14497">
    <property type="entry name" value="GST_C_3"/>
    <property type="match status" value="1"/>
</dbReference>
<feature type="domain" description="GST N-terminal" evidence="7">
    <location>
        <begin position="2"/>
        <end position="79"/>
    </location>
</feature>
<dbReference type="OrthoDB" id="414243at2759"/>
<dbReference type="AlphaFoldDB" id="R7VCP5"/>
<dbReference type="InterPro" id="IPR004046">
    <property type="entry name" value="GST_C"/>
</dbReference>
<comment type="catalytic activity">
    <reaction evidence="5">
        <text>RX + glutathione = an S-substituted glutathione + a halide anion + H(+)</text>
        <dbReference type="Rhea" id="RHEA:16437"/>
        <dbReference type="ChEBI" id="CHEBI:15378"/>
        <dbReference type="ChEBI" id="CHEBI:16042"/>
        <dbReference type="ChEBI" id="CHEBI:17792"/>
        <dbReference type="ChEBI" id="CHEBI:57925"/>
        <dbReference type="ChEBI" id="CHEBI:90779"/>
        <dbReference type="EC" id="2.5.1.18"/>
    </reaction>
</comment>
<dbReference type="Gene3D" id="1.20.1050.130">
    <property type="match status" value="1"/>
</dbReference>
<dbReference type="EC" id="2.5.1.18" evidence="2"/>
<evidence type="ECO:0000256" key="1">
    <source>
        <dbReference type="ARBA" id="ARBA00007409"/>
    </source>
</evidence>
<gene>
    <name evidence="9" type="ORF">CAPTEDRAFT_21967</name>
</gene>
<dbReference type="PROSITE" id="PS50404">
    <property type="entry name" value="GST_NTER"/>
    <property type="match status" value="1"/>
</dbReference>
<dbReference type="InterPro" id="IPR004045">
    <property type="entry name" value="Glutathione_S-Trfase_N"/>
</dbReference>
<proteinExistence type="inferred from homology"/>
<dbReference type="InterPro" id="IPR036249">
    <property type="entry name" value="Thioredoxin-like_sf"/>
</dbReference>
<keyword evidence="4" id="KW-0808">Transferase</keyword>
<accession>R7VCP5</accession>
<dbReference type="PROSITE" id="PS50405">
    <property type="entry name" value="GST_CTER"/>
    <property type="match status" value="1"/>
</dbReference>
<comment type="similarity">
    <text evidence="1">Belongs to the GST superfamily.</text>
</comment>
<dbReference type="CDD" id="cd03039">
    <property type="entry name" value="GST_N_Sigma_like"/>
    <property type="match status" value="1"/>
</dbReference>
<dbReference type="FunFam" id="1.20.1050.10:FF:000030">
    <property type="entry name" value="Glutathione S-transferase S1"/>
    <property type="match status" value="1"/>
</dbReference>
<keyword evidence="11" id="KW-1185">Reference proteome</keyword>
<evidence type="ECO:0000256" key="6">
    <source>
        <dbReference type="ARBA" id="ARBA00049616"/>
    </source>
</evidence>
<evidence type="ECO:0000313" key="9">
    <source>
        <dbReference type="EMBL" id="ELU14076.1"/>
    </source>
</evidence>
<reference evidence="11" key="1">
    <citation type="submission" date="2012-12" db="EMBL/GenBank/DDBJ databases">
        <authorList>
            <person name="Hellsten U."/>
            <person name="Grimwood J."/>
            <person name="Chapman J.A."/>
            <person name="Shapiro H."/>
            <person name="Aerts A."/>
            <person name="Otillar R.P."/>
            <person name="Terry A.Y."/>
            <person name="Boore J.L."/>
            <person name="Simakov O."/>
            <person name="Marletaz F."/>
            <person name="Cho S.-J."/>
            <person name="Edsinger-Gonzales E."/>
            <person name="Havlak P."/>
            <person name="Kuo D.-H."/>
            <person name="Larsson T."/>
            <person name="Lv J."/>
            <person name="Arendt D."/>
            <person name="Savage R."/>
            <person name="Osoegawa K."/>
            <person name="de Jong P."/>
            <person name="Lindberg D.R."/>
            <person name="Seaver E.C."/>
            <person name="Weisblat D.A."/>
            <person name="Putnam N.H."/>
            <person name="Grigoriev I.V."/>
            <person name="Rokhsar D.S."/>
        </authorList>
    </citation>
    <scope>NUCLEOTIDE SEQUENCE</scope>
    <source>
        <strain evidence="11">I ESC-2004</strain>
    </source>
</reference>
<keyword evidence="3" id="KW-0273">Eye lens protein</keyword>
<evidence type="ECO:0000313" key="11">
    <source>
        <dbReference type="Proteomes" id="UP000014760"/>
    </source>
</evidence>
<dbReference type="FunCoup" id="R7VCP5">
    <property type="interactions" value="283"/>
</dbReference>
<dbReference type="FunFam" id="3.40.30.10:FF:000035">
    <property type="entry name" value="hematopoietic prostaglandin D synthase"/>
    <property type="match status" value="1"/>
</dbReference>
<sequence length="210" mass="24433">MPSYKLIYFNAKGMGEPIRWIFAAANTEYEDCRLEPKDWAAEKPKMPYGQLPVLEVDGKQLAQSKAICRYLAKELNLMGSNPWEEAKGDMIVDYVEDMRSPIIRIFHEKDEERRKLQTQLFKEQQLPTFLKNLERDLTDNKDGEGYFIGDKMTWTDILFVTTISVIKLFAEKYNMEFSLEKFPKLSALVERVESSEAIAAWIAKRPETAM</sequence>
<dbReference type="OMA" id="PWFKEQD"/>